<feature type="compositionally biased region" description="Basic and acidic residues" evidence="1">
    <location>
        <begin position="197"/>
        <end position="206"/>
    </location>
</feature>
<accession>A0A6A7G7P9</accession>
<feature type="compositionally biased region" description="Polar residues" evidence="1">
    <location>
        <begin position="15"/>
        <end position="39"/>
    </location>
</feature>
<feature type="compositionally biased region" description="Basic and acidic residues" evidence="1">
    <location>
        <begin position="224"/>
        <end position="241"/>
    </location>
</feature>
<dbReference type="EMBL" id="IACT01008105">
    <property type="protein sequence ID" value="LAC27217.1"/>
    <property type="molecule type" value="mRNA"/>
</dbReference>
<organism evidence="2">
    <name type="scientific">Hirondellea gigas</name>
    <dbReference type="NCBI Taxonomy" id="1518452"/>
    <lineage>
        <taxon>Eukaryota</taxon>
        <taxon>Metazoa</taxon>
        <taxon>Ecdysozoa</taxon>
        <taxon>Arthropoda</taxon>
        <taxon>Crustacea</taxon>
        <taxon>Multicrustacea</taxon>
        <taxon>Malacostraca</taxon>
        <taxon>Eumalacostraca</taxon>
        <taxon>Peracarida</taxon>
        <taxon>Amphipoda</taxon>
        <taxon>Amphilochidea</taxon>
        <taxon>Lysianassida</taxon>
        <taxon>Lysianassidira</taxon>
        <taxon>Lysianassoidea</taxon>
        <taxon>Lysianassidae</taxon>
        <taxon>Hirondellea</taxon>
    </lineage>
</organism>
<reference evidence="2" key="1">
    <citation type="submission" date="2017-11" db="EMBL/GenBank/DDBJ databases">
        <title>The sensing device of the deep-sea amphipod.</title>
        <authorList>
            <person name="Kobayashi H."/>
            <person name="Nagahama T."/>
            <person name="Arai W."/>
            <person name="Sasagawa Y."/>
            <person name="Umeda M."/>
            <person name="Hayashi T."/>
            <person name="Nikaido I."/>
            <person name="Watanabe H."/>
            <person name="Oguri K."/>
            <person name="Kitazato H."/>
            <person name="Fujioka K."/>
            <person name="Kido Y."/>
            <person name="Takami H."/>
        </authorList>
    </citation>
    <scope>NUCLEOTIDE SEQUENCE</scope>
    <source>
        <tissue evidence="2">Whole body</tissue>
    </source>
</reference>
<protein>
    <submittedName>
        <fullName evidence="2">Uncharacterized protein</fullName>
    </submittedName>
</protein>
<evidence type="ECO:0000313" key="2">
    <source>
        <dbReference type="EMBL" id="LAC27217.1"/>
    </source>
</evidence>
<name>A0A6A7G7P9_9CRUS</name>
<feature type="region of interest" description="Disordered" evidence="1">
    <location>
        <begin position="1"/>
        <end position="241"/>
    </location>
</feature>
<feature type="compositionally biased region" description="Polar residues" evidence="1">
    <location>
        <begin position="65"/>
        <end position="77"/>
    </location>
</feature>
<sequence length="241" mass="24968">MDLQGQPIPGGPKSTKVTTDPQAYQQPISEPSGPVTNDSLAAESATHGGGFSENRGAEPLGVSGGQSTLNNTNTSGATKLPSASVGTQREDINRQERYPEALGGQGDFPGAHDGNGYVGGPTSAKQDFDFDPSQGGGASGNGYKSQYNAGQAPSYVSDVTGGLNHSKPQGKNLHEGGFDSDPKYNASFNSDIGSRNDPGRAGENKLQHRVAASGPDAGGGPRQKGVDDEHWYQPLERDQRA</sequence>
<evidence type="ECO:0000256" key="1">
    <source>
        <dbReference type="SAM" id="MobiDB-lite"/>
    </source>
</evidence>
<dbReference type="AlphaFoldDB" id="A0A6A7G7P9"/>
<feature type="compositionally biased region" description="Basic and acidic residues" evidence="1">
    <location>
        <begin position="88"/>
        <end position="99"/>
    </location>
</feature>
<feature type="compositionally biased region" description="Polar residues" evidence="1">
    <location>
        <begin position="142"/>
        <end position="151"/>
    </location>
</feature>
<proteinExistence type="evidence at transcript level"/>
<feature type="compositionally biased region" description="Basic and acidic residues" evidence="1">
    <location>
        <begin position="172"/>
        <end position="182"/>
    </location>
</feature>